<keyword evidence="1" id="KW-0472">Membrane</keyword>
<evidence type="ECO:0000313" key="5">
    <source>
        <dbReference type="Proteomes" id="UP001595455"/>
    </source>
</evidence>
<feature type="transmembrane region" description="Helical" evidence="1">
    <location>
        <begin position="62"/>
        <end position="81"/>
    </location>
</feature>
<dbReference type="Proteomes" id="UP001595455">
    <property type="component" value="Unassembled WGS sequence"/>
</dbReference>
<keyword evidence="1" id="KW-0812">Transmembrane</keyword>
<dbReference type="EMBL" id="PYIX02000019">
    <property type="protein sequence ID" value="RFC83266.1"/>
    <property type="molecule type" value="Genomic_DNA"/>
</dbReference>
<feature type="transmembrane region" description="Helical" evidence="1">
    <location>
        <begin position="93"/>
        <end position="111"/>
    </location>
</feature>
<dbReference type="PANTHER" id="PTHR34980:SF2">
    <property type="entry name" value="INNER MEMBRANE PROTEIN YHAH-RELATED"/>
    <property type="match status" value="1"/>
</dbReference>
<name>A0A371YP78_9GAMM</name>
<evidence type="ECO:0000256" key="1">
    <source>
        <dbReference type="SAM" id="Phobius"/>
    </source>
</evidence>
<dbReference type="EMBL" id="JBHRSF010000055">
    <property type="protein sequence ID" value="MFC2996177.1"/>
    <property type="molecule type" value="Genomic_DNA"/>
</dbReference>
<dbReference type="OrthoDB" id="9812349at2"/>
<dbReference type="Pfam" id="PF05656">
    <property type="entry name" value="DUF805"/>
    <property type="match status" value="1"/>
</dbReference>
<evidence type="ECO:0000313" key="4">
    <source>
        <dbReference type="Proteomes" id="UP000240957"/>
    </source>
</evidence>
<dbReference type="GO" id="GO:0005886">
    <property type="term" value="C:plasma membrane"/>
    <property type="evidence" value="ECO:0007669"/>
    <property type="project" value="TreeGrafter"/>
</dbReference>
<dbReference type="AlphaFoldDB" id="A0A371YP78"/>
<reference evidence="2" key="1">
    <citation type="journal article" date="2014" name="Int. J. Syst. Evol. Microbiol.">
        <title>Complete genome of a new Firmicutes species belonging to the dominant human colonic microbiota ('Ruminococcus bicirculans') reveals two chromosomes and a selective capacity to utilize plant glucans.</title>
        <authorList>
            <consortium name="NISC Comparative Sequencing Program"/>
            <person name="Wegmann U."/>
            <person name="Louis P."/>
            <person name="Goesmann A."/>
            <person name="Henrissat B."/>
            <person name="Duncan S.H."/>
            <person name="Flint H.J."/>
        </authorList>
    </citation>
    <scope>NUCLEOTIDE SEQUENCE</scope>
    <source>
        <strain evidence="2">KCTC 62575</strain>
    </source>
</reference>
<evidence type="ECO:0000313" key="2">
    <source>
        <dbReference type="EMBL" id="MFC2996177.1"/>
    </source>
</evidence>
<sequence length="126" mass="14496">MSNLNKPESQYNPLDWFIKCLKNYANFSGRARRKEYWFFVLIQFILLIIAGILDSVIFKKPFIFYTITALGLFIPAVAVGVRRMHDIGRTGWLLLLSCIPLIGLIVLYWLASNTSPETNKWGQPAK</sequence>
<keyword evidence="5" id="KW-1185">Reference proteome</keyword>
<gene>
    <name evidence="2" type="ORF">ACFODO_13030</name>
    <name evidence="3" type="ORF">C9E89_011985</name>
</gene>
<dbReference type="InterPro" id="IPR008523">
    <property type="entry name" value="DUF805"/>
</dbReference>
<dbReference type="PANTHER" id="PTHR34980">
    <property type="entry name" value="INNER MEMBRANE PROTEIN-RELATED-RELATED"/>
    <property type="match status" value="1"/>
</dbReference>
<feature type="transmembrane region" description="Helical" evidence="1">
    <location>
        <begin position="36"/>
        <end position="56"/>
    </location>
</feature>
<keyword evidence="1" id="KW-1133">Transmembrane helix</keyword>
<proteinExistence type="predicted"/>
<comment type="caution">
    <text evidence="3">The sequence shown here is derived from an EMBL/GenBank/DDBJ whole genome shotgun (WGS) entry which is preliminary data.</text>
</comment>
<dbReference type="Proteomes" id="UP000240957">
    <property type="component" value="Unassembled WGS sequence"/>
</dbReference>
<protein>
    <submittedName>
        <fullName evidence="3">DUF805 domain-containing protein</fullName>
    </submittedName>
</protein>
<dbReference type="RefSeq" id="WP_107008573.1">
    <property type="nucleotide sequence ID" value="NZ_JBHRSF010000055.1"/>
</dbReference>
<reference evidence="3 4" key="2">
    <citation type="submission" date="2018-08" db="EMBL/GenBank/DDBJ databases">
        <title>The draft genome of Acinetobacter sichuanensis strain WCHAc060041.</title>
        <authorList>
            <person name="Qin J."/>
            <person name="Feng Y."/>
            <person name="Zong Z."/>
        </authorList>
    </citation>
    <scope>NUCLEOTIDE SEQUENCE [LARGE SCALE GENOMIC DNA]</scope>
    <source>
        <strain evidence="3 4">WCHAc060041</strain>
    </source>
</reference>
<evidence type="ECO:0000313" key="3">
    <source>
        <dbReference type="EMBL" id="RFC83266.1"/>
    </source>
</evidence>
<accession>A0A371YP78</accession>
<reference evidence="2" key="4">
    <citation type="submission" date="2024-09" db="EMBL/GenBank/DDBJ databases">
        <authorList>
            <person name="Sun Q."/>
            <person name="Mori K."/>
        </authorList>
    </citation>
    <scope>NUCLEOTIDE SEQUENCE</scope>
    <source>
        <strain evidence="2">KCTC 62575</strain>
    </source>
</reference>
<organism evidence="3 4">
    <name type="scientific">Acinetobacter sichuanensis</name>
    <dbReference type="NCBI Taxonomy" id="2136183"/>
    <lineage>
        <taxon>Bacteria</taxon>
        <taxon>Pseudomonadati</taxon>
        <taxon>Pseudomonadota</taxon>
        <taxon>Gammaproteobacteria</taxon>
        <taxon>Moraxellales</taxon>
        <taxon>Moraxellaceae</taxon>
        <taxon>Acinetobacter</taxon>
    </lineage>
</organism>
<reference evidence="5" key="3">
    <citation type="journal article" date="2019" name="Int. J. Syst. Evol. Microbiol.">
        <title>The Global Catalogue of Microorganisms (GCM) 10K type strain sequencing project: providing services to taxonomists for standard genome sequencing and annotation.</title>
        <authorList>
            <consortium name="The Broad Institute Genomics Platform"/>
            <consortium name="The Broad Institute Genome Sequencing Center for Infectious Disease"/>
            <person name="Wu L."/>
            <person name="Ma J."/>
        </authorList>
    </citation>
    <scope>NUCLEOTIDE SEQUENCE [LARGE SCALE GENOMIC DNA]</scope>
    <source>
        <strain evidence="5">KCTC 62575</strain>
    </source>
</reference>